<dbReference type="AlphaFoldDB" id="A0AAD7B6U0"/>
<dbReference type="InterPro" id="IPR036291">
    <property type="entry name" value="NAD(P)-bd_dom_sf"/>
</dbReference>
<reference evidence="4" key="1">
    <citation type="submission" date="2023-03" db="EMBL/GenBank/DDBJ databases">
        <title>Massive genome expansion in bonnet fungi (Mycena s.s.) driven by repeated elements and novel gene families across ecological guilds.</title>
        <authorList>
            <consortium name="Lawrence Berkeley National Laboratory"/>
            <person name="Harder C.B."/>
            <person name="Miyauchi S."/>
            <person name="Viragh M."/>
            <person name="Kuo A."/>
            <person name="Thoen E."/>
            <person name="Andreopoulos B."/>
            <person name="Lu D."/>
            <person name="Skrede I."/>
            <person name="Drula E."/>
            <person name="Henrissat B."/>
            <person name="Morin E."/>
            <person name="Kohler A."/>
            <person name="Barry K."/>
            <person name="LaButti K."/>
            <person name="Morin E."/>
            <person name="Salamov A."/>
            <person name="Lipzen A."/>
            <person name="Mereny Z."/>
            <person name="Hegedus B."/>
            <person name="Baldrian P."/>
            <person name="Stursova M."/>
            <person name="Weitz H."/>
            <person name="Taylor A."/>
            <person name="Grigoriev I.V."/>
            <person name="Nagy L.G."/>
            <person name="Martin F."/>
            <person name="Kauserud H."/>
        </authorList>
    </citation>
    <scope>NUCLEOTIDE SEQUENCE</scope>
    <source>
        <strain evidence="4">9284</strain>
    </source>
</reference>
<keyword evidence="5" id="KW-1185">Reference proteome</keyword>
<dbReference type="GO" id="GO:0016616">
    <property type="term" value="F:oxidoreductase activity, acting on the CH-OH group of donors, NAD or NADP as acceptor"/>
    <property type="evidence" value="ECO:0007669"/>
    <property type="project" value="TreeGrafter"/>
</dbReference>
<evidence type="ECO:0000256" key="1">
    <source>
        <dbReference type="ARBA" id="ARBA00023002"/>
    </source>
</evidence>
<name>A0AAD7B6U0_9AGAR</name>
<dbReference type="PANTHER" id="PTHR10366:SF564">
    <property type="entry name" value="STEROL-4-ALPHA-CARBOXYLATE 3-DEHYDROGENASE, DECARBOXYLATING"/>
    <property type="match status" value="1"/>
</dbReference>
<organism evidence="4 5">
    <name type="scientific">Roridomyces roridus</name>
    <dbReference type="NCBI Taxonomy" id="1738132"/>
    <lineage>
        <taxon>Eukaryota</taxon>
        <taxon>Fungi</taxon>
        <taxon>Dikarya</taxon>
        <taxon>Basidiomycota</taxon>
        <taxon>Agaricomycotina</taxon>
        <taxon>Agaricomycetes</taxon>
        <taxon>Agaricomycetidae</taxon>
        <taxon>Agaricales</taxon>
        <taxon>Marasmiineae</taxon>
        <taxon>Mycenaceae</taxon>
        <taxon>Roridomyces</taxon>
    </lineage>
</organism>
<evidence type="ECO:0000313" key="4">
    <source>
        <dbReference type="EMBL" id="KAJ7612291.1"/>
    </source>
</evidence>
<dbReference type="InterPro" id="IPR001509">
    <property type="entry name" value="Epimerase_deHydtase"/>
</dbReference>
<dbReference type="Gene3D" id="3.40.50.720">
    <property type="entry name" value="NAD(P)-binding Rossmann-like Domain"/>
    <property type="match status" value="1"/>
</dbReference>
<comment type="similarity">
    <text evidence="2">Belongs to the NAD(P)-dependent epimerase/dehydratase family. Dihydroflavonol-4-reductase subfamily.</text>
</comment>
<dbReference type="SUPFAM" id="SSF51735">
    <property type="entry name" value="NAD(P)-binding Rossmann-fold domains"/>
    <property type="match status" value="1"/>
</dbReference>
<dbReference type="PANTHER" id="PTHR10366">
    <property type="entry name" value="NAD DEPENDENT EPIMERASE/DEHYDRATASE"/>
    <property type="match status" value="1"/>
</dbReference>
<comment type="caution">
    <text evidence="4">The sequence shown here is derived from an EMBL/GenBank/DDBJ whole genome shotgun (WGS) entry which is preliminary data.</text>
</comment>
<feature type="domain" description="NAD-dependent epimerase/dehydratase" evidence="3">
    <location>
        <begin position="9"/>
        <end position="256"/>
    </location>
</feature>
<dbReference type="Pfam" id="PF01370">
    <property type="entry name" value="Epimerase"/>
    <property type="match status" value="1"/>
</dbReference>
<protein>
    <submittedName>
        <fullName evidence="4">D-lactaldehyde dehydrogenase</fullName>
    </submittedName>
</protein>
<keyword evidence="1" id="KW-0560">Oxidoreductase</keyword>
<dbReference type="EMBL" id="JARKIF010000031">
    <property type="protein sequence ID" value="KAJ7612291.1"/>
    <property type="molecule type" value="Genomic_DNA"/>
</dbReference>
<sequence length="340" mass="36709">MPSTQSGKVLVSGANGFVATWVVQTFLDAGFSVRGTVRSAAKGRHLKRFFAPYGDKFELVVVPDITATGAFDEAVQGVDAIAHTASPFHLCADDPAAFSAPAVQGTIGILESARKYGRGVRRVVITSSAVAVSDMTVKEDSGALDEFHWNTAAVQAVSEKSADTGNLDKYCNSKVLAERGAWEFLDRYRTEVGWDIAVLNPPLVLGPVIHEGPSPAGLNTSTKMMFNAFFTTEGLKTSGGQWANVKDVGRAHLLAVMTELPDYVPLAAGFAWQDLLDAVPASATHYQKGFPGSITTEMWPRHMDNTRAQEVLGMEYTSMHETVEETLADYESRGWIKACN</sequence>
<gene>
    <name evidence="4" type="ORF">FB45DRAFT_1065620</name>
</gene>
<evidence type="ECO:0000313" key="5">
    <source>
        <dbReference type="Proteomes" id="UP001221142"/>
    </source>
</evidence>
<evidence type="ECO:0000259" key="3">
    <source>
        <dbReference type="Pfam" id="PF01370"/>
    </source>
</evidence>
<accession>A0AAD7B6U0</accession>
<proteinExistence type="inferred from homology"/>
<dbReference type="InterPro" id="IPR050425">
    <property type="entry name" value="NAD(P)_dehydrat-like"/>
</dbReference>
<evidence type="ECO:0000256" key="2">
    <source>
        <dbReference type="ARBA" id="ARBA00023445"/>
    </source>
</evidence>
<dbReference type="Proteomes" id="UP001221142">
    <property type="component" value="Unassembled WGS sequence"/>
</dbReference>